<sequence>MSEHHQFIFPRYPHRAPPDWRGLEARLLADGYLLAPRGARVPRAELFNLGMRLAGLKEGSFQYRDGMRTPGDVIALYRDAGHLPAAMPVRHDDTVQETLELLARHGITPDARFLDDESSTWRSPYYCLGPAARDCLGADLRAQYDADPAAFGVLLLAYDRPEPYVAAGENLSPPTLPDSDEPLEALPPIGTYLDLLGAAYEDPAVQWRNPDDGRDYHLFDLDWQYSLALGYRMIRTDCLDRDSAEALARVVAGIADQPMACSHRHL</sequence>
<protein>
    <submittedName>
        <fullName evidence="1">Uncharacterized protein</fullName>
    </submittedName>
</protein>
<gene>
    <name evidence="1" type="ORF">LMG26845_05729</name>
</gene>
<proteinExistence type="predicted"/>
<dbReference type="EMBL" id="CADIJR010000106">
    <property type="protein sequence ID" value="CAB3710255.1"/>
    <property type="molecule type" value="Genomic_DNA"/>
</dbReference>
<organism evidence="1 2">
    <name type="scientific">Achromobacter insuavis</name>
    <dbReference type="NCBI Taxonomy" id="1287735"/>
    <lineage>
        <taxon>Bacteria</taxon>
        <taxon>Pseudomonadati</taxon>
        <taxon>Pseudomonadota</taxon>
        <taxon>Betaproteobacteria</taxon>
        <taxon>Burkholderiales</taxon>
        <taxon>Alcaligenaceae</taxon>
        <taxon>Achromobacter</taxon>
    </lineage>
</organism>
<keyword evidence="2" id="KW-1185">Reference proteome</keyword>
<evidence type="ECO:0000313" key="1">
    <source>
        <dbReference type="EMBL" id="CAB3710255.1"/>
    </source>
</evidence>
<dbReference type="AlphaFoldDB" id="A0A6J5BLK0"/>
<dbReference type="RefSeq" id="WP_054429781.1">
    <property type="nucleotide sequence ID" value="NZ_CADIJR010000106.1"/>
</dbReference>
<evidence type="ECO:0000313" key="2">
    <source>
        <dbReference type="Proteomes" id="UP000507979"/>
    </source>
</evidence>
<dbReference type="GeneID" id="92901632"/>
<reference evidence="1 2" key="1">
    <citation type="submission" date="2020-04" db="EMBL/GenBank/DDBJ databases">
        <authorList>
            <person name="De Canck E."/>
        </authorList>
    </citation>
    <scope>NUCLEOTIDE SEQUENCE [LARGE SCALE GENOMIC DNA]</scope>
    <source>
        <strain evidence="1 2">LMG 26845</strain>
    </source>
</reference>
<name>A0A6J5BLK0_9BURK</name>
<dbReference type="Proteomes" id="UP000507979">
    <property type="component" value="Unassembled WGS sequence"/>
</dbReference>
<accession>A0A6J5BLK0</accession>